<dbReference type="HOGENOM" id="CLU_084521_0_0_1"/>
<accession>C4JUQ4</accession>
<dbReference type="EMBL" id="CH476617">
    <property type="protein sequence ID" value="EEP80015.1"/>
    <property type="molecule type" value="Genomic_DNA"/>
</dbReference>
<keyword evidence="4" id="KW-1185">Reference proteome</keyword>
<evidence type="ECO:0000256" key="1">
    <source>
        <dbReference type="SAM" id="MobiDB-lite"/>
    </source>
</evidence>
<feature type="compositionally biased region" description="Basic residues" evidence="1">
    <location>
        <begin position="14"/>
        <end position="28"/>
    </location>
</feature>
<gene>
    <name evidence="3" type="ORF">UREG_04857</name>
</gene>
<dbReference type="Proteomes" id="UP000002058">
    <property type="component" value="Unassembled WGS sequence"/>
</dbReference>
<dbReference type="InParanoid" id="C4JUQ4"/>
<dbReference type="AlphaFoldDB" id="C4JUQ4"/>
<name>C4JUQ4_UNCRE</name>
<dbReference type="GeneID" id="8441168"/>
<dbReference type="eggNOG" id="ENOG502RA4C">
    <property type="taxonomic scope" value="Eukaryota"/>
</dbReference>
<evidence type="ECO:0000313" key="4">
    <source>
        <dbReference type="Proteomes" id="UP000002058"/>
    </source>
</evidence>
<dbReference type="OrthoDB" id="4206336at2759"/>
<dbReference type="Pfam" id="PF24483">
    <property type="entry name" value="DUF7582"/>
    <property type="match status" value="1"/>
</dbReference>
<feature type="compositionally biased region" description="Basic and acidic residues" evidence="1">
    <location>
        <begin position="51"/>
        <end position="60"/>
    </location>
</feature>
<dbReference type="VEuPathDB" id="FungiDB:UREG_04857"/>
<dbReference type="KEGG" id="ure:UREG_04857"/>
<evidence type="ECO:0000313" key="3">
    <source>
        <dbReference type="EMBL" id="EEP80015.1"/>
    </source>
</evidence>
<dbReference type="RefSeq" id="XP_002584168.1">
    <property type="nucleotide sequence ID" value="XM_002584122.1"/>
</dbReference>
<dbReference type="OMA" id="GCNNSRH"/>
<dbReference type="InterPro" id="IPR056004">
    <property type="entry name" value="DUF7582"/>
</dbReference>
<protein>
    <recommendedName>
        <fullName evidence="2">DUF7582 domain-containing protein</fullName>
    </recommendedName>
</protein>
<reference evidence="4" key="1">
    <citation type="journal article" date="2009" name="Genome Res.">
        <title>Comparative genomic analyses of the human fungal pathogens Coccidioides and their relatives.</title>
        <authorList>
            <person name="Sharpton T.J."/>
            <person name="Stajich J.E."/>
            <person name="Rounsley S.D."/>
            <person name="Gardner M.J."/>
            <person name="Wortman J.R."/>
            <person name="Jordar V.S."/>
            <person name="Maiti R."/>
            <person name="Kodira C.D."/>
            <person name="Neafsey D.E."/>
            <person name="Zeng Q."/>
            <person name="Hung C.-Y."/>
            <person name="McMahan C."/>
            <person name="Muszewska A."/>
            <person name="Grynberg M."/>
            <person name="Mandel M.A."/>
            <person name="Kellner E.M."/>
            <person name="Barker B.M."/>
            <person name="Galgiani J.N."/>
            <person name="Orbach M.J."/>
            <person name="Kirkland T.N."/>
            <person name="Cole G.T."/>
            <person name="Henn M.R."/>
            <person name="Birren B.W."/>
            <person name="Taylor J.W."/>
        </authorList>
    </citation>
    <scope>NUCLEOTIDE SEQUENCE [LARGE SCALE GENOMIC DNA]</scope>
    <source>
        <strain evidence="4">UAMH 1704</strain>
    </source>
</reference>
<organism evidence="3 4">
    <name type="scientific">Uncinocarpus reesii (strain UAMH 1704)</name>
    <dbReference type="NCBI Taxonomy" id="336963"/>
    <lineage>
        <taxon>Eukaryota</taxon>
        <taxon>Fungi</taxon>
        <taxon>Dikarya</taxon>
        <taxon>Ascomycota</taxon>
        <taxon>Pezizomycotina</taxon>
        <taxon>Eurotiomycetes</taxon>
        <taxon>Eurotiomycetidae</taxon>
        <taxon>Onygenales</taxon>
        <taxon>Onygenaceae</taxon>
        <taxon>Uncinocarpus</taxon>
    </lineage>
</organism>
<sequence>MGSLLSKPKQERKKERKHRKHHLLGRRKQKEEEHISEISGPQGCLQLVPEPSRDERGMPIRDKSYDLDRRNLNKALEYAADFLHRKRQNLTIVAVGGAVNTILLKTREVTHDVDFFNGNLSYRVSQADLLRDAAAEAASRSSVPLGRNWLNNSTALYMPKELQIEMTEAAMAQDKVIFQKPGLRVLAAPWDYAISTKLDRMGKAHRRDYDVNDAAIYLRQYIRNHGNKPVPVDVIRGWARHFKFGFSEQLAAELNEEYRRLYGEDGIIF</sequence>
<evidence type="ECO:0000259" key="2">
    <source>
        <dbReference type="Pfam" id="PF24483"/>
    </source>
</evidence>
<feature type="domain" description="DUF7582" evidence="2">
    <location>
        <begin position="71"/>
        <end position="264"/>
    </location>
</feature>
<feature type="region of interest" description="Disordered" evidence="1">
    <location>
        <begin position="1"/>
        <end position="60"/>
    </location>
</feature>
<proteinExistence type="predicted"/>